<dbReference type="InterPro" id="IPR005064">
    <property type="entry name" value="BUG"/>
</dbReference>
<evidence type="ECO:0000313" key="4">
    <source>
        <dbReference type="Proteomes" id="UP000765160"/>
    </source>
</evidence>
<comment type="similarity">
    <text evidence="1">Belongs to the UPF0065 (bug) family.</text>
</comment>
<name>A0ABX1F3V0_9PROT</name>
<evidence type="ECO:0000313" key="3">
    <source>
        <dbReference type="EMBL" id="NKE46954.1"/>
    </source>
</evidence>
<dbReference type="Pfam" id="PF03401">
    <property type="entry name" value="TctC"/>
    <property type="match status" value="1"/>
</dbReference>
<dbReference type="Gene3D" id="3.40.190.150">
    <property type="entry name" value="Bordetella uptake gene, domain 1"/>
    <property type="match status" value="1"/>
</dbReference>
<gene>
    <name evidence="3" type="ORF">HB662_19395</name>
</gene>
<dbReference type="InterPro" id="IPR042100">
    <property type="entry name" value="Bug_dom1"/>
</dbReference>
<dbReference type="EMBL" id="JAAVTX010000005">
    <property type="protein sequence ID" value="NKE46954.1"/>
    <property type="molecule type" value="Genomic_DNA"/>
</dbReference>
<dbReference type="PANTHER" id="PTHR42928">
    <property type="entry name" value="TRICARBOXYLATE-BINDING PROTEIN"/>
    <property type="match status" value="1"/>
</dbReference>
<organism evidence="3 4">
    <name type="scientific">Falsiroseomonas frigidaquae</name>
    <dbReference type="NCBI Taxonomy" id="487318"/>
    <lineage>
        <taxon>Bacteria</taxon>
        <taxon>Pseudomonadati</taxon>
        <taxon>Pseudomonadota</taxon>
        <taxon>Alphaproteobacteria</taxon>
        <taxon>Acetobacterales</taxon>
        <taxon>Roseomonadaceae</taxon>
        <taxon>Falsiroseomonas</taxon>
    </lineage>
</organism>
<feature type="chain" id="PRO_5046875846" evidence="2">
    <location>
        <begin position="40"/>
        <end position="338"/>
    </location>
</feature>
<feature type="signal peptide" evidence="2">
    <location>
        <begin position="1"/>
        <end position="39"/>
    </location>
</feature>
<comment type="caution">
    <text evidence="3">The sequence shown here is derived from an EMBL/GenBank/DDBJ whole genome shotgun (WGS) entry which is preliminary data.</text>
</comment>
<dbReference type="CDD" id="cd07012">
    <property type="entry name" value="PBP2_Bug_TTT"/>
    <property type="match status" value="1"/>
</dbReference>
<keyword evidence="2" id="KW-0732">Signal</keyword>
<dbReference type="RefSeq" id="WP_168051710.1">
    <property type="nucleotide sequence ID" value="NZ_JAATJR010000005.1"/>
</dbReference>
<evidence type="ECO:0000256" key="2">
    <source>
        <dbReference type="SAM" id="SignalP"/>
    </source>
</evidence>
<evidence type="ECO:0000256" key="1">
    <source>
        <dbReference type="ARBA" id="ARBA00006987"/>
    </source>
</evidence>
<dbReference type="Proteomes" id="UP000765160">
    <property type="component" value="Unassembled WGS sequence"/>
</dbReference>
<proteinExistence type="inferred from homology"/>
<dbReference type="Gene3D" id="3.40.190.10">
    <property type="entry name" value="Periplasmic binding protein-like II"/>
    <property type="match status" value="1"/>
</dbReference>
<dbReference type="PANTHER" id="PTHR42928:SF5">
    <property type="entry name" value="BLR1237 PROTEIN"/>
    <property type="match status" value="1"/>
</dbReference>
<reference evidence="3 4" key="1">
    <citation type="submission" date="2020-03" db="EMBL/GenBank/DDBJ databases">
        <title>Roseomonas selenitidurans sp. nov. isolated from soil.</title>
        <authorList>
            <person name="Liu H."/>
        </authorList>
    </citation>
    <scope>NUCLEOTIDE SEQUENCE [LARGE SCALE GENOMIC DNA]</scope>
    <source>
        <strain evidence="3 4">JCM 15073</strain>
    </source>
</reference>
<sequence length="338" mass="34509">MPFQRPPARALARPLARPLARRLLLGAAAALATPGLARAQDFPGGRPVRLVVPFGPGGITDLVARVVAERAAAILGAPIVVENRAGANGNIAGDFVAKSAPDGHTLLMASLAMFSVNPVIYPAMPYDPARDFEPVIAIGSTPHILVAHPSVGATDLAGLIAVAKARPEALSYGTAGAGSSPHLTQLAFQQATGAKLLEVHFRSGSASVQSVLGGQVSMTAEATPVVIAHIQAGTLRAYAVASLARVALLPQVPTAAEAGLPGLENGSTSGVVAPRGTPAAVLARLNQVFDQALRAPETQARLVQQGTLPLGGTGEEFRALVDREVTRWRPLLAGVSAG</sequence>
<dbReference type="PIRSF" id="PIRSF017082">
    <property type="entry name" value="YflP"/>
    <property type="match status" value="1"/>
</dbReference>
<protein>
    <submittedName>
        <fullName evidence="3">Tripartite tricarboxylate transporter substrate binding protein</fullName>
    </submittedName>
</protein>
<keyword evidence="4" id="KW-1185">Reference proteome</keyword>
<dbReference type="SUPFAM" id="SSF53850">
    <property type="entry name" value="Periplasmic binding protein-like II"/>
    <property type="match status" value="1"/>
</dbReference>
<accession>A0ABX1F3V0</accession>